<evidence type="ECO:0000313" key="4">
    <source>
        <dbReference type="EMBL" id="KAI5332689.1"/>
    </source>
</evidence>
<dbReference type="InterPro" id="IPR023213">
    <property type="entry name" value="CAT-like_dom_sf"/>
</dbReference>
<name>A0AAD4VYC7_PRUDU</name>
<accession>A0AAD4VYC7</accession>
<evidence type="ECO:0000256" key="1">
    <source>
        <dbReference type="ARBA" id="ARBA00009861"/>
    </source>
</evidence>
<dbReference type="Proteomes" id="UP001054821">
    <property type="component" value="Chromosome 4"/>
</dbReference>
<evidence type="ECO:0000313" key="5">
    <source>
        <dbReference type="Proteomes" id="UP001054821"/>
    </source>
</evidence>
<dbReference type="AlphaFoldDB" id="A0AAD4VYC7"/>
<dbReference type="Gene3D" id="3.30.559.10">
    <property type="entry name" value="Chloramphenicol acetyltransferase-like domain"/>
    <property type="match status" value="1"/>
</dbReference>
<keyword evidence="2" id="KW-0808">Transferase</keyword>
<dbReference type="PANTHER" id="PTHR31623">
    <property type="entry name" value="F21J9.9"/>
    <property type="match status" value="1"/>
</dbReference>
<dbReference type="EMBL" id="JAJFAZ020000004">
    <property type="protein sequence ID" value="KAI5332689.1"/>
    <property type="molecule type" value="Genomic_DNA"/>
</dbReference>
<reference evidence="4 5" key="1">
    <citation type="journal article" date="2022" name="G3 (Bethesda)">
        <title>Whole-genome sequence and methylome profiling of the almond [Prunus dulcis (Mill.) D.A. Webb] cultivar 'Nonpareil'.</title>
        <authorList>
            <person name="D'Amico-Willman K.M."/>
            <person name="Ouma W.Z."/>
            <person name="Meulia T."/>
            <person name="Sideli G.M."/>
            <person name="Gradziel T.M."/>
            <person name="Fresnedo-Ramirez J."/>
        </authorList>
    </citation>
    <scope>NUCLEOTIDE SEQUENCE [LARGE SCALE GENOMIC DNA]</scope>
    <source>
        <strain evidence="4">Clone GOH B32 T37-40</strain>
    </source>
</reference>
<sequence>MHCRLAKKFGWESSGFFSTSVIDLKDLVAKIKGELEEIKERCATDVVFDSNKQWKKMNEYMNMVKIDDIDKYVCSSWCRFPFYEADFGWGKPSWKTWPYLKAMRSGLHIASLNPRATY</sequence>
<proteinExistence type="inferred from homology"/>
<evidence type="ECO:0000256" key="2">
    <source>
        <dbReference type="ARBA" id="ARBA00022679"/>
    </source>
</evidence>
<keyword evidence="3" id="KW-0012">Acyltransferase</keyword>
<comment type="caution">
    <text evidence="4">The sequence shown here is derived from an EMBL/GenBank/DDBJ whole genome shotgun (WGS) entry which is preliminary data.</text>
</comment>
<dbReference type="Pfam" id="PF02458">
    <property type="entry name" value="Transferase"/>
    <property type="match status" value="1"/>
</dbReference>
<organism evidence="4 5">
    <name type="scientific">Prunus dulcis</name>
    <name type="common">Almond</name>
    <name type="synonym">Amygdalus dulcis</name>
    <dbReference type="NCBI Taxonomy" id="3755"/>
    <lineage>
        <taxon>Eukaryota</taxon>
        <taxon>Viridiplantae</taxon>
        <taxon>Streptophyta</taxon>
        <taxon>Embryophyta</taxon>
        <taxon>Tracheophyta</taxon>
        <taxon>Spermatophyta</taxon>
        <taxon>Magnoliopsida</taxon>
        <taxon>eudicotyledons</taxon>
        <taxon>Gunneridae</taxon>
        <taxon>Pentapetalae</taxon>
        <taxon>rosids</taxon>
        <taxon>fabids</taxon>
        <taxon>Rosales</taxon>
        <taxon>Rosaceae</taxon>
        <taxon>Amygdaloideae</taxon>
        <taxon>Amygdaleae</taxon>
        <taxon>Prunus</taxon>
    </lineage>
</organism>
<comment type="similarity">
    <text evidence="1">Belongs to the plant acyltransferase family.</text>
</comment>
<evidence type="ECO:0008006" key="6">
    <source>
        <dbReference type="Google" id="ProtNLM"/>
    </source>
</evidence>
<protein>
    <recommendedName>
        <fullName evidence="6">HXXXD-type acyl-transferase family protein</fullName>
    </recommendedName>
</protein>
<keyword evidence="5" id="KW-1185">Reference proteome</keyword>
<gene>
    <name evidence="4" type="ORF">L3X38_022818</name>
</gene>
<evidence type="ECO:0000256" key="3">
    <source>
        <dbReference type="ARBA" id="ARBA00023315"/>
    </source>
</evidence>
<dbReference type="GO" id="GO:0016746">
    <property type="term" value="F:acyltransferase activity"/>
    <property type="evidence" value="ECO:0007669"/>
    <property type="project" value="UniProtKB-KW"/>
</dbReference>
<dbReference type="PANTHER" id="PTHR31623:SF17">
    <property type="entry name" value="F21J9.9"/>
    <property type="match status" value="1"/>
</dbReference>